<evidence type="ECO:0000256" key="1">
    <source>
        <dbReference type="SAM" id="MobiDB-lite"/>
    </source>
</evidence>
<reference evidence="2" key="2">
    <citation type="journal article" date="2024" name="Plant">
        <title>Genomic evolution and insights into agronomic trait innovations of Sesamum species.</title>
        <authorList>
            <person name="Miao H."/>
            <person name="Wang L."/>
            <person name="Qu L."/>
            <person name="Liu H."/>
            <person name="Sun Y."/>
            <person name="Le M."/>
            <person name="Wang Q."/>
            <person name="Wei S."/>
            <person name="Zheng Y."/>
            <person name="Lin W."/>
            <person name="Duan Y."/>
            <person name="Cao H."/>
            <person name="Xiong S."/>
            <person name="Wang X."/>
            <person name="Wei L."/>
            <person name="Li C."/>
            <person name="Ma Q."/>
            <person name="Ju M."/>
            <person name="Zhao R."/>
            <person name="Li G."/>
            <person name="Mu C."/>
            <person name="Tian Q."/>
            <person name="Mei H."/>
            <person name="Zhang T."/>
            <person name="Gao T."/>
            <person name="Zhang H."/>
        </authorList>
    </citation>
    <scope>NUCLEOTIDE SEQUENCE</scope>
    <source>
        <strain evidence="2">KEN1</strain>
    </source>
</reference>
<organism evidence="2">
    <name type="scientific">Sesamum latifolium</name>
    <dbReference type="NCBI Taxonomy" id="2727402"/>
    <lineage>
        <taxon>Eukaryota</taxon>
        <taxon>Viridiplantae</taxon>
        <taxon>Streptophyta</taxon>
        <taxon>Embryophyta</taxon>
        <taxon>Tracheophyta</taxon>
        <taxon>Spermatophyta</taxon>
        <taxon>Magnoliopsida</taxon>
        <taxon>eudicotyledons</taxon>
        <taxon>Gunneridae</taxon>
        <taxon>Pentapetalae</taxon>
        <taxon>asterids</taxon>
        <taxon>lamiids</taxon>
        <taxon>Lamiales</taxon>
        <taxon>Pedaliaceae</taxon>
        <taxon>Sesamum</taxon>
    </lineage>
</organism>
<accession>A0AAW2X2Y9</accession>
<protein>
    <submittedName>
        <fullName evidence="2">Uncharacterized protein</fullName>
    </submittedName>
</protein>
<proteinExistence type="predicted"/>
<dbReference type="EMBL" id="JACGWN010000006">
    <property type="protein sequence ID" value="KAL0446411.1"/>
    <property type="molecule type" value="Genomic_DNA"/>
</dbReference>
<dbReference type="AlphaFoldDB" id="A0AAW2X2Y9"/>
<feature type="region of interest" description="Disordered" evidence="1">
    <location>
        <begin position="53"/>
        <end position="80"/>
    </location>
</feature>
<comment type="caution">
    <text evidence="2">The sequence shown here is derived from an EMBL/GenBank/DDBJ whole genome shotgun (WGS) entry which is preliminary data.</text>
</comment>
<gene>
    <name evidence="2" type="ORF">Slati_1769000</name>
</gene>
<sequence>MSLEDIVKSLELSTQQFHEDMKAIRQETKVGSQDLGNQPSQLATSVSQLEIQTSKELKSQTDANPIENVSSITPQSGTELHMVEQAPMETKEDEETLEDTEAQDKKDVQIKGDEKEILNTSLKVKIDTPVLELKTLPYHLQCLYLGVSEILSIIISQGLFKEQYELKLNEKEALKNCKLSSWFGRFESVNIFSHGVAKLKSLVMRQILKVNDHRSKLSLGGDKVTTIIGIALASLQQLTH</sequence>
<name>A0AAW2X2Y9_9LAMI</name>
<reference evidence="2" key="1">
    <citation type="submission" date="2020-06" db="EMBL/GenBank/DDBJ databases">
        <authorList>
            <person name="Li T."/>
            <person name="Hu X."/>
            <person name="Zhang T."/>
            <person name="Song X."/>
            <person name="Zhang H."/>
            <person name="Dai N."/>
            <person name="Sheng W."/>
            <person name="Hou X."/>
            <person name="Wei L."/>
        </authorList>
    </citation>
    <scope>NUCLEOTIDE SEQUENCE</scope>
    <source>
        <strain evidence="2">KEN1</strain>
        <tissue evidence="2">Leaf</tissue>
    </source>
</reference>
<feature type="compositionally biased region" description="Polar residues" evidence="1">
    <location>
        <begin position="60"/>
        <end position="78"/>
    </location>
</feature>
<evidence type="ECO:0000313" key="2">
    <source>
        <dbReference type="EMBL" id="KAL0446411.1"/>
    </source>
</evidence>